<reference evidence="1 2" key="1">
    <citation type="submission" date="2013-12" db="EMBL/GenBank/DDBJ databases">
        <title>Draft genome of the parsitic nematode Ancylostoma duodenale.</title>
        <authorList>
            <person name="Mitreva M."/>
        </authorList>
    </citation>
    <scope>NUCLEOTIDE SEQUENCE [LARGE SCALE GENOMIC DNA]</scope>
    <source>
        <strain evidence="1 2">Zhejiang</strain>
    </source>
</reference>
<dbReference type="EMBL" id="KN767482">
    <property type="protein sequence ID" value="KIH47612.1"/>
    <property type="molecule type" value="Genomic_DNA"/>
</dbReference>
<proteinExistence type="predicted"/>
<dbReference type="Proteomes" id="UP000054047">
    <property type="component" value="Unassembled WGS sequence"/>
</dbReference>
<sequence>MSMTLDAGAAEWIGDNHVALGTMDGKLFILTLVTDSSETVRSLDLEHVFGIASVRYDTMHLLGVSVNVFDEQVAIVWQVGNLPMDCNR</sequence>
<evidence type="ECO:0000313" key="1">
    <source>
        <dbReference type="EMBL" id="KIH47612.1"/>
    </source>
</evidence>
<dbReference type="OrthoDB" id="6109at2759"/>
<protein>
    <submittedName>
        <fullName evidence="1">Uncharacterized protein</fullName>
    </submittedName>
</protein>
<keyword evidence="2" id="KW-1185">Reference proteome</keyword>
<gene>
    <name evidence="1" type="ORF">ANCDUO_22325</name>
</gene>
<organism evidence="1 2">
    <name type="scientific">Ancylostoma duodenale</name>
    <dbReference type="NCBI Taxonomy" id="51022"/>
    <lineage>
        <taxon>Eukaryota</taxon>
        <taxon>Metazoa</taxon>
        <taxon>Ecdysozoa</taxon>
        <taxon>Nematoda</taxon>
        <taxon>Chromadorea</taxon>
        <taxon>Rhabditida</taxon>
        <taxon>Rhabditina</taxon>
        <taxon>Rhabditomorpha</taxon>
        <taxon>Strongyloidea</taxon>
        <taxon>Ancylostomatidae</taxon>
        <taxon>Ancylostomatinae</taxon>
        <taxon>Ancylostoma</taxon>
    </lineage>
</organism>
<dbReference type="AlphaFoldDB" id="A0A0C2CCM1"/>
<name>A0A0C2CCM1_9BILA</name>
<accession>A0A0C2CCM1</accession>
<evidence type="ECO:0000313" key="2">
    <source>
        <dbReference type="Proteomes" id="UP000054047"/>
    </source>
</evidence>